<comment type="caution">
    <text evidence="1">The sequence shown here is derived from an EMBL/GenBank/DDBJ whole genome shotgun (WGS) entry which is preliminary data.</text>
</comment>
<reference evidence="2" key="1">
    <citation type="journal article" date="2019" name="Int. J. Syst. Evol. Microbiol.">
        <title>The Global Catalogue of Microorganisms (GCM) 10K type strain sequencing project: providing services to taxonomists for standard genome sequencing and annotation.</title>
        <authorList>
            <consortium name="The Broad Institute Genomics Platform"/>
            <consortium name="The Broad Institute Genome Sequencing Center for Infectious Disease"/>
            <person name="Wu L."/>
            <person name="Ma J."/>
        </authorList>
    </citation>
    <scope>NUCLEOTIDE SEQUENCE [LARGE SCALE GENOMIC DNA]</scope>
    <source>
        <strain evidence="2">KCTC 23701</strain>
    </source>
</reference>
<dbReference type="EMBL" id="BMYO01000004">
    <property type="protein sequence ID" value="GHD62353.1"/>
    <property type="molecule type" value="Genomic_DNA"/>
</dbReference>
<keyword evidence="2" id="KW-1185">Reference proteome</keyword>
<dbReference type="Proteomes" id="UP000604737">
    <property type="component" value="Unassembled WGS sequence"/>
</dbReference>
<sequence>MGNALAAESQRTQVKFDLSSAKDIKSVIVLENKGVEQYDVTTGLNPWVSFGLLGAIVGGLDQAGGSGPFMPNSISLKGGQLTKALDPNVTKLQTLLAEKVVEGLSQRGYEAKGLGYKDQESLSLTVKDIKNRKTANAYLVTQLYAAYICMTSFDPYYPYLRAQVALIDAQTGKTLYQDVLTYGFAFQNQKTQHVGSGLSFSFDNMSTLTDNPAASRKGLRHGIQMISDQIVSDLGKFAPVIPDGPPDADVQVDTDSVEINP</sequence>
<proteinExistence type="predicted"/>
<gene>
    <name evidence="1" type="ORF">GCM10007350_18180</name>
</gene>
<evidence type="ECO:0008006" key="3">
    <source>
        <dbReference type="Google" id="ProtNLM"/>
    </source>
</evidence>
<evidence type="ECO:0000313" key="2">
    <source>
        <dbReference type="Proteomes" id="UP000604737"/>
    </source>
</evidence>
<accession>A0ABQ3H179</accession>
<protein>
    <recommendedName>
        <fullName evidence="3">Curli production assembly/transport component CsgG</fullName>
    </recommendedName>
</protein>
<evidence type="ECO:0000313" key="1">
    <source>
        <dbReference type="EMBL" id="GHD62353.1"/>
    </source>
</evidence>
<name>A0ABQ3H179_9NEIS</name>
<organism evidence="1 2">
    <name type="scientific">Jeongeupia chitinilytica</name>
    <dbReference type="NCBI Taxonomy" id="1041641"/>
    <lineage>
        <taxon>Bacteria</taxon>
        <taxon>Pseudomonadati</taxon>
        <taxon>Pseudomonadota</taxon>
        <taxon>Betaproteobacteria</taxon>
        <taxon>Neisseriales</taxon>
        <taxon>Chitinibacteraceae</taxon>
        <taxon>Jeongeupia</taxon>
    </lineage>
</organism>